<dbReference type="EMBL" id="CAJOBA010004733">
    <property type="protein sequence ID" value="CAF3722163.1"/>
    <property type="molecule type" value="Genomic_DNA"/>
</dbReference>
<keyword evidence="4" id="KW-0732">Signal</keyword>
<dbReference type="Proteomes" id="UP000663829">
    <property type="component" value="Unassembled WGS sequence"/>
</dbReference>
<sequence>MHQFYVILVLIAQAVCQISAERRPNIIMVLADDLGYCESEPYACHIPEGHDQPRMSTPNLVRFAQEGLKFTNSYSGAPICASSRCTLMTGLHNGHSRIRGNKQLDGGDWPLEPTDITVADVLKSAGYYTALVGKWGLGNLGTTGWVRDHGFDYYYGITDQNIIHNYYPDYVMENETQIPLPLNRGASRQRCMSQPQTCNYSHDLFTNRAFELIKNRVESYPEQPFFLYLAWTLPHAGGWRGIIEDGEPVPNNQPFDNTTWPTVEQDHAAMISSYLDRDFGRLMALLDELGIDDDTLVWFASDNGAHNEGGHSYQFFNSTGPLRGFKRSLYEGGMRTPQIIRWPKKIAPNTQTDLITTFADFLPTVAELAAVQHLSDTFDGISIVPTLMNNSAAQVQHLYIYFEFCTNFEWGNAVRFQQWKLVRFSIHEPYQLYDLDNDIGETHDLSQKHSEVVSLLTSFAILAHTDSEPFPIQNCSNSFLH</sequence>
<dbReference type="AlphaFoldDB" id="A0A813UFX6"/>
<evidence type="ECO:0000313" key="9">
    <source>
        <dbReference type="EMBL" id="CAF3722163.1"/>
    </source>
</evidence>
<dbReference type="EMBL" id="CAJNOQ010000694">
    <property type="protein sequence ID" value="CAF0828754.1"/>
    <property type="molecule type" value="Genomic_DNA"/>
</dbReference>
<dbReference type="GO" id="GO:0004065">
    <property type="term" value="F:arylsulfatase activity"/>
    <property type="evidence" value="ECO:0007669"/>
    <property type="project" value="TreeGrafter"/>
</dbReference>
<dbReference type="Gene3D" id="3.40.720.10">
    <property type="entry name" value="Alkaline Phosphatase, subunit A"/>
    <property type="match status" value="1"/>
</dbReference>
<evidence type="ECO:0000313" key="7">
    <source>
        <dbReference type="EMBL" id="CAF0947708.1"/>
    </source>
</evidence>
<dbReference type="PANTHER" id="PTHR42693">
    <property type="entry name" value="ARYLSULFATASE FAMILY MEMBER"/>
    <property type="match status" value="1"/>
</dbReference>
<dbReference type="SUPFAM" id="SSF53649">
    <property type="entry name" value="Alkaline phosphatase-like"/>
    <property type="match status" value="1"/>
</dbReference>
<evidence type="ECO:0000256" key="2">
    <source>
        <dbReference type="ARBA" id="ARBA00008779"/>
    </source>
</evidence>
<evidence type="ECO:0000259" key="5">
    <source>
        <dbReference type="Pfam" id="PF00884"/>
    </source>
</evidence>
<feature type="signal peptide" evidence="4">
    <location>
        <begin position="1"/>
        <end position="20"/>
    </location>
</feature>
<feature type="chain" id="PRO_5035598180" description="Sulfatase N-terminal domain-containing protein" evidence="4">
    <location>
        <begin position="21"/>
        <end position="481"/>
    </location>
</feature>
<evidence type="ECO:0000256" key="4">
    <source>
        <dbReference type="SAM" id="SignalP"/>
    </source>
</evidence>
<organism evidence="6 10">
    <name type="scientific">Didymodactylos carnosus</name>
    <dbReference type="NCBI Taxonomy" id="1234261"/>
    <lineage>
        <taxon>Eukaryota</taxon>
        <taxon>Metazoa</taxon>
        <taxon>Spiralia</taxon>
        <taxon>Gnathifera</taxon>
        <taxon>Rotifera</taxon>
        <taxon>Eurotatoria</taxon>
        <taxon>Bdelloidea</taxon>
        <taxon>Philodinida</taxon>
        <taxon>Philodinidae</taxon>
        <taxon>Didymodactylos</taxon>
    </lineage>
</organism>
<dbReference type="Pfam" id="PF00884">
    <property type="entry name" value="Sulfatase"/>
    <property type="match status" value="1"/>
</dbReference>
<reference evidence="6" key="1">
    <citation type="submission" date="2021-02" db="EMBL/GenBank/DDBJ databases">
        <authorList>
            <person name="Nowell W R."/>
        </authorList>
    </citation>
    <scope>NUCLEOTIDE SEQUENCE</scope>
</reference>
<accession>A0A813UFX6</accession>
<dbReference type="InterPro" id="IPR017850">
    <property type="entry name" value="Alkaline_phosphatase_core_sf"/>
</dbReference>
<dbReference type="InterPro" id="IPR050738">
    <property type="entry name" value="Sulfatase"/>
</dbReference>
<evidence type="ECO:0000256" key="1">
    <source>
        <dbReference type="ARBA" id="ARBA00001913"/>
    </source>
</evidence>
<comment type="caution">
    <text evidence="6">The sequence shown here is derived from an EMBL/GenBank/DDBJ whole genome shotgun (WGS) entry which is preliminary data.</text>
</comment>
<dbReference type="Proteomes" id="UP000682733">
    <property type="component" value="Unassembled WGS sequence"/>
</dbReference>
<dbReference type="CDD" id="cd16145">
    <property type="entry name" value="ARS_like"/>
    <property type="match status" value="1"/>
</dbReference>
<keyword evidence="10" id="KW-1185">Reference proteome</keyword>
<dbReference type="Proteomes" id="UP000681722">
    <property type="component" value="Unassembled WGS sequence"/>
</dbReference>
<dbReference type="EMBL" id="CAJNOK010004728">
    <property type="protein sequence ID" value="CAF0947708.1"/>
    <property type="molecule type" value="Genomic_DNA"/>
</dbReference>
<gene>
    <name evidence="6" type="ORF">GPM918_LOCUS4940</name>
    <name evidence="7" type="ORF">OVA965_LOCUS11983</name>
    <name evidence="8" type="ORF">SRO942_LOCUS4941</name>
    <name evidence="9" type="ORF">TMI583_LOCUS11987</name>
</gene>
<protein>
    <recommendedName>
        <fullName evidence="5">Sulfatase N-terminal domain-containing protein</fullName>
    </recommendedName>
</protein>
<keyword evidence="3" id="KW-0378">Hydrolase</keyword>
<dbReference type="Gene3D" id="3.30.1120.10">
    <property type="match status" value="1"/>
</dbReference>
<comment type="similarity">
    <text evidence="2">Belongs to the sulfatase family.</text>
</comment>
<evidence type="ECO:0000313" key="6">
    <source>
        <dbReference type="EMBL" id="CAF0828754.1"/>
    </source>
</evidence>
<dbReference type="OrthoDB" id="103349at2759"/>
<feature type="domain" description="Sulfatase N-terminal" evidence="5">
    <location>
        <begin position="24"/>
        <end position="369"/>
    </location>
</feature>
<proteinExistence type="inferred from homology"/>
<comment type="cofactor">
    <cofactor evidence="1">
        <name>Ca(2+)</name>
        <dbReference type="ChEBI" id="CHEBI:29108"/>
    </cofactor>
</comment>
<dbReference type="InterPro" id="IPR000917">
    <property type="entry name" value="Sulfatase_N"/>
</dbReference>
<name>A0A813UFX6_9BILA</name>
<dbReference type="Proteomes" id="UP000677228">
    <property type="component" value="Unassembled WGS sequence"/>
</dbReference>
<evidence type="ECO:0000313" key="8">
    <source>
        <dbReference type="EMBL" id="CAF3615740.1"/>
    </source>
</evidence>
<dbReference type="PANTHER" id="PTHR42693:SF53">
    <property type="entry name" value="ENDO-4-O-SULFATASE"/>
    <property type="match status" value="1"/>
</dbReference>
<dbReference type="EMBL" id="CAJOBC010000694">
    <property type="protein sequence ID" value="CAF3615740.1"/>
    <property type="molecule type" value="Genomic_DNA"/>
</dbReference>
<evidence type="ECO:0000313" key="10">
    <source>
        <dbReference type="Proteomes" id="UP000663829"/>
    </source>
</evidence>
<evidence type="ECO:0000256" key="3">
    <source>
        <dbReference type="ARBA" id="ARBA00022801"/>
    </source>
</evidence>